<dbReference type="GO" id="GO:0003677">
    <property type="term" value="F:DNA binding"/>
    <property type="evidence" value="ECO:0007669"/>
    <property type="project" value="UniProtKB-KW"/>
</dbReference>
<dbReference type="AlphaFoldDB" id="A0A6G0Y9F0"/>
<organism evidence="4 5">
    <name type="scientific">Aphis craccivora</name>
    <name type="common">Cowpea aphid</name>
    <dbReference type="NCBI Taxonomy" id="307492"/>
    <lineage>
        <taxon>Eukaryota</taxon>
        <taxon>Metazoa</taxon>
        <taxon>Ecdysozoa</taxon>
        <taxon>Arthropoda</taxon>
        <taxon>Hexapoda</taxon>
        <taxon>Insecta</taxon>
        <taxon>Pterygota</taxon>
        <taxon>Neoptera</taxon>
        <taxon>Paraneoptera</taxon>
        <taxon>Hemiptera</taxon>
        <taxon>Sternorrhyncha</taxon>
        <taxon>Aphidomorpha</taxon>
        <taxon>Aphidoidea</taxon>
        <taxon>Aphididae</taxon>
        <taxon>Aphidini</taxon>
        <taxon>Aphis</taxon>
        <taxon>Aphis</taxon>
    </lineage>
</organism>
<dbReference type="InterPro" id="IPR004875">
    <property type="entry name" value="DDE_SF_endonuclease_dom"/>
</dbReference>
<dbReference type="Pfam" id="PF03184">
    <property type="entry name" value="DDE_1"/>
    <property type="match status" value="1"/>
</dbReference>
<evidence type="ECO:0000259" key="3">
    <source>
        <dbReference type="PROSITE" id="PS51253"/>
    </source>
</evidence>
<dbReference type="PROSITE" id="PS51253">
    <property type="entry name" value="HTH_CENPB"/>
    <property type="match status" value="1"/>
</dbReference>
<dbReference type="SMART" id="SM00674">
    <property type="entry name" value="CENPB"/>
    <property type="match status" value="1"/>
</dbReference>
<sequence length="503" mass="57125">MASRSALSISEKKSVLADYDKLPEKTNQRLAAQQLGIPQSTLNKLLKSRNEISDCTESQNRKRKRESKSKATDEALFMWFKQASAMNAPINRSILMTKANDLAKKMGEINFNATDGWLTRWKDRHDIVYKKLHGEKQDADASGADSWIKTTWPTVLNKYGPENIFNLDETGLYYRATPDYCMVLKNAPASAGKKNKARITVALTCNMTGTVKKKPIVIGKSKQPRCFKGVKNLPVDYFSNINAWMTSFIFESYLRKWDSTLDHKIALILDNCTAHPNFSLKNIELVFLPPNTTSLIQPLDQGIIKTFKTFYRSDMRRQIIDAIDDGQGNGNDIAKNMTVLQAIHMSHNAWMKVTTSCIVNCFKKSGMVPITTNEALALDLPDVPVDISGLQIDKETFNEWLDVDKDLPVFQVMNDDDIAAEIVSHKEQGNDVEVHDEDEVEYAEDRVPVTRRAVFNAINILRRAIEEHDISTNYFDTLNNLEHIMMVSIPKKQGQITDFFKRT</sequence>
<reference evidence="4 5" key="1">
    <citation type="submission" date="2019-08" db="EMBL/GenBank/DDBJ databases">
        <title>Whole genome of Aphis craccivora.</title>
        <authorList>
            <person name="Voronova N.V."/>
            <person name="Shulinski R.S."/>
            <person name="Bandarenka Y.V."/>
            <person name="Zhorov D.G."/>
            <person name="Warner D."/>
        </authorList>
    </citation>
    <scope>NUCLEOTIDE SEQUENCE [LARGE SCALE GENOMIC DNA]</scope>
    <source>
        <strain evidence="4">180601</strain>
        <tissue evidence="4">Whole Body</tissue>
    </source>
</reference>
<comment type="subcellular location">
    <subcellularLocation>
        <location evidence="1">Nucleus</location>
    </subcellularLocation>
</comment>
<accession>A0A6G0Y9F0</accession>
<dbReference type="OrthoDB" id="6596490at2759"/>
<evidence type="ECO:0000256" key="2">
    <source>
        <dbReference type="ARBA" id="ARBA00023125"/>
    </source>
</evidence>
<dbReference type="InterPro" id="IPR009057">
    <property type="entry name" value="Homeodomain-like_sf"/>
</dbReference>
<gene>
    <name evidence="4" type="ORF">FWK35_00027491</name>
</gene>
<keyword evidence="5" id="KW-1185">Reference proteome</keyword>
<dbReference type="GO" id="GO:0005634">
    <property type="term" value="C:nucleus"/>
    <property type="evidence" value="ECO:0007669"/>
    <property type="project" value="UniProtKB-SubCell"/>
</dbReference>
<evidence type="ECO:0000256" key="1">
    <source>
        <dbReference type="ARBA" id="ARBA00004123"/>
    </source>
</evidence>
<dbReference type="Gene3D" id="1.10.10.60">
    <property type="entry name" value="Homeodomain-like"/>
    <property type="match status" value="2"/>
</dbReference>
<proteinExistence type="predicted"/>
<evidence type="ECO:0000313" key="5">
    <source>
        <dbReference type="Proteomes" id="UP000478052"/>
    </source>
</evidence>
<dbReference type="Proteomes" id="UP000478052">
    <property type="component" value="Unassembled WGS sequence"/>
</dbReference>
<keyword evidence="2" id="KW-0238">DNA-binding</keyword>
<dbReference type="SUPFAM" id="SSF46689">
    <property type="entry name" value="Homeodomain-like"/>
    <property type="match status" value="1"/>
</dbReference>
<evidence type="ECO:0000313" key="4">
    <source>
        <dbReference type="EMBL" id="KAF0751396.1"/>
    </source>
</evidence>
<dbReference type="InterPro" id="IPR006600">
    <property type="entry name" value="HTH_CenpB_DNA-bd_dom"/>
</dbReference>
<name>A0A6G0Y9F0_APHCR</name>
<comment type="caution">
    <text evidence="4">The sequence shown here is derived from an EMBL/GenBank/DDBJ whole genome shotgun (WGS) entry which is preliminary data.</text>
</comment>
<dbReference type="PANTHER" id="PTHR19303">
    <property type="entry name" value="TRANSPOSON"/>
    <property type="match status" value="1"/>
</dbReference>
<dbReference type="EMBL" id="VUJU01005379">
    <property type="protein sequence ID" value="KAF0751396.1"/>
    <property type="molecule type" value="Genomic_DNA"/>
</dbReference>
<feature type="domain" description="HTH CENPB-type" evidence="3">
    <location>
        <begin position="60"/>
        <end position="131"/>
    </location>
</feature>
<protein>
    <submittedName>
        <fullName evidence="4">Tigger transposable element-derived protein 4-like</fullName>
    </submittedName>
</protein>
<dbReference type="InterPro" id="IPR050863">
    <property type="entry name" value="CenT-Element_Derived"/>
</dbReference>
<dbReference type="Pfam" id="PF03221">
    <property type="entry name" value="HTH_Tnp_Tc5"/>
    <property type="match status" value="1"/>
</dbReference>
<dbReference type="PANTHER" id="PTHR19303:SF73">
    <property type="entry name" value="PROTEIN PDC2"/>
    <property type="match status" value="1"/>
</dbReference>